<evidence type="ECO:0000313" key="2">
    <source>
        <dbReference type="Proteomes" id="UP001164539"/>
    </source>
</evidence>
<evidence type="ECO:0000313" key="1">
    <source>
        <dbReference type="EMBL" id="KAJ4713655.1"/>
    </source>
</evidence>
<comment type="caution">
    <text evidence="1">The sequence shown here is derived from an EMBL/GenBank/DDBJ whole genome shotgun (WGS) entry which is preliminary data.</text>
</comment>
<dbReference type="EMBL" id="CM051401">
    <property type="protein sequence ID" value="KAJ4713655.1"/>
    <property type="molecule type" value="Genomic_DNA"/>
</dbReference>
<keyword evidence="2" id="KW-1185">Reference proteome</keyword>
<gene>
    <name evidence="1" type="ORF">OWV82_015713</name>
</gene>
<accession>A0ACC1XTM2</accession>
<proteinExistence type="predicted"/>
<sequence>MEDEEIANQQIPDRNLRKKHQLMLERLSARHQTRLETRKSDSPESSTASAFLSHFNDLKKSITSQIECAADPSRLPHISSSISDLEKLVAEHSYLPTKSDHLSKQSRI</sequence>
<dbReference type="Proteomes" id="UP001164539">
    <property type="component" value="Chromosome 8"/>
</dbReference>
<organism evidence="1 2">
    <name type="scientific">Melia azedarach</name>
    <name type="common">Chinaberry tree</name>
    <dbReference type="NCBI Taxonomy" id="155640"/>
    <lineage>
        <taxon>Eukaryota</taxon>
        <taxon>Viridiplantae</taxon>
        <taxon>Streptophyta</taxon>
        <taxon>Embryophyta</taxon>
        <taxon>Tracheophyta</taxon>
        <taxon>Spermatophyta</taxon>
        <taxon>Magnoliopsida</taxon>
        <taxon>eudicotyledons</taxon>
        <taxon>Gunneridae</taxon>
        <taxon>Pentapetalae</taxon>
        <taxon>rosids</taxon>
        <taxon>malvids</taxon>
        <taxon>Sapindales</taxon>
        <taxon>Meliaceae</taxon>
        <taxon>Melia</taxon>
    </lineage>
</organism>
<protein>
    <submittedName>
        <fullName evidence="1">Tubulin-folding cofactor C-like</fullName>
    </submittedName>
</protein>
<reference evidence="1 2" key="1">
    <citation type="journal article" date="2023" name="Science">
        <title>Complex scaffold remodeling in plant triterpene biosynthesis.</title>
        <authorList>
            <person name="De La Pena R."/>
            <person name="Hodgson H."/>
            <person name="Liu J.C."/>
            <person name="Stephenson M.J."/>
            <person name="Martin A.C."/>
            <person name="Owen C."/>
            <person name="Harkess A."/>
            <person name="Leebens-Mack J."/>
            <person name="Jimenez L.E."/>
            <person name="Osbourn A."/>
            <person name="Sattely E.S."/>
        </authorList>
    </citation>
    <scope>NUCLEOTIDE SEQUENCE [LARGE SCALE GENOMIC DNA]</scope>
    <source>
        <strain evidence="2">cv. JPN11</strain>
        <tissue evidence="1">Leaf</tissue>
    </source>
</reference>
<name>A0ACC1XTM2_MELAZ</name>